<dbReference type="OrthoDB" id="9821131at2"/>
<reference evidence="2" key="1">
    <citation type="submission" date="2016-10" db="EMBL/GenBank/DDBJ databases">
        <authorList>
            <person name="Varghese N."/>
            <person name="Submissions S."/>
        </authorList>
    </citation>
    <scope>NUCLEOTIDE SEQUENCE [LARGE SCALE GENOMIC DNA]</scope>
    <source>
        <strain evidence="2">Gh-48</strain>
    </source>
</reference>
<organism evidence="1 2">
    <name type="scientific">Mucilaginibacter gossypiicola</name>
    <dbReference type="NCBI Taxonomy" id="551995"/>
    <lineage>
        <taxon>Bacteria</taxon>
        <taxon>Pseudomonadati</taxon>
        <taxon>Bacteroidota</taxon>
        <taxon>Sphingobacteriia</taxon>
        <taxon>Sphingobacteriales</taxon>
        <taxon>Sphingobacteriaceae</taxon>
        <taxon>Mucilaginibacter</taxon>
    </lineage>
</organism>
<dbReference type="STRING" id="551995.SAMN05192574_107130"/>
<dbReference type="AlphaFoldDB" id="A0A1H8NWI4"/>
<dbReference type="RefSeq" id="WP_091214305.1">
    <property type="nucleotide sequence ID" value="NZ_FOCL01000007.1"/>
</dbReference>
<accession>A0A1H8NWI4</accession>
<protein>
    <submittedName>
        <fullName evidence="1">Uncharacterized protein</fullName>
    </submittedName>
</protein>
<name>A0A1H8NWI4_9SPHI</name>
<evidence type="ECO:0000313" key="2">
    <source>
        <dbReference type="Proteomes" id="UP000198942"/>
    </source>
</evidence>
<dbReference type="Proteomes" id="UP000198942">
    <property type="component" value="Unassembled WGS sequence"/>
</dbReference>
<keyword evidence="2" id="KW-1185">Reference proteome</keyword>
<dbReference type="PROSITE" id="PS51257">
    <property type="entry name" value="PROKAR_LIPOPROTEIN"/>
    <property type="match status" value="1"/>
</dbReference>
<sequence length="234" mass="25581">MKKTIPIFFILFALFTGCTKEHLINPAPQKLVTVSLHPNYLVLPPSNWQQVLGGSASLKLTPQNSDSVTLSSISTSINLKDAASYKQQVIAGTYDITLNTQSTAVADTFIRFTSKADHVPVNKDETIDLAATTTDGVITISTKLIDSTVTPTFKVGNQTAYNLGKTNGYYFLYVKDATGGTITFSLSNGYQYMKDLTDRAMNQYDLIPLSNSYGELSIKSYPFNTISSTKISIN</sequence>
<gene>
    <name evidence="1" type="ORF">SAMN05192574_107130</name>
</gene>
<evidence type="ECO:0000313" key="1">
    <source>
        <dbReference type="EMBL" id="SEO34026.1"/>
    </source>
</evidence>
<dbReference type="EMBL" id="FOCL01000007">
    <property type="protein sequence ID" value="SEO34026.1"/>
    <property type="molecule type" value="Genomic_DNA"/>
</dbReference>
<proteinExistence type="predicted"/>